<keyword evidence="2" id="KW-1185">Reference proteome</keyword>
<dbReference type="GeneID" id="70220734"/>
<protein>
    <submittedName>
        <fullName evidence="1">Uncharacterized protein</fullName>
    </submittedName>
</protein>
<comment type="caution">
    <text evidence="1">The sequence shown here is derived from an EMBL/GenBank/DDBJ whole genome shotgun (WGS) entry which is preliminary data.</text>
</comment>
<dbReference type="AlphaFoldDB" id="A0A9P9FZ80"/>
<dbReference type="RefSeq" id="XP_046043048.1">
    <property type="nucleotide sequence ID" value="XM_046190780.1"/>
</dbReference>
<dbReference type="OrthoDB" id="10379615at2759"/>
<dbReference type="Proteomes" id="UP000720189">
    <property type="component" value="Unassembled WGS sequence"/>
</dbReference>
<evidence type="ECO:0000313" key="2">
    <source>
        <dbReference type="Proteomes" id="UP000720189"/>
    </source>
</evidence>
<accession>A0A9P9FZ80</accession>
<sequence length="163" mass="18458">MEFFERSELHDMNSGLKALNLMAQFQRLPVPGTSIQPLPAISPGQDGFLFCRFPFPAFHSSRPYPDLVNLVLPQMTTIDLLSYIQRQTPAYYRMAWMNPGPPASSYPVINFRYDACNPSPSKSDHFDLDKRELSGLEPKQNALILKCITDSEAEEKLSIVMMA</sequence>
<organism evidence="1 2">
    <name type="scientific">Fusarium redolens</name>
    <dbReference type="NCBI Taxonomy" id="48865"/>
    <lineage>
        <taxon>Eukaryota</taxon>
        <taxon>Fungi</taxon>
        <taxon>Dikarya</taxon>
        <taxon>Ascomycota</taxon>
        <taxon>Pezizomycotina</taxon>
        <taxon>Sordariomycetes</taxon>
        <taxon>Hypocreomycetidae</taxon>
        <taxon>Hypocreales</taxon>
        <taxon>Nectriaceae</taxon>
        <taxon>Fusarium</taxon>
        <taxon>Fusarium redolens species complex</taxon>
    </lineage>
</organism>
<dbReference type="EMBL" id="JAGMUX010000022">
    <property type="protein sequence ID" value="KAH7230410.1"/>
    <property type="molecule type" value="Genomic_DNA"/>
</dbReference>
<name>A0A9P9FZ80_FUSRE</name>
<reference evidence="1" key="1">
    <citation type="journal article" date="2021" name="Nat. Commun.">
        <title>Genetic determinants of endophytism in the Arabidopsis root mycobiome.</title>
        <authorList>
            <person name="Mesny F."/>
            <person name="Miyauchi S."/>
            <person name="Thiergart T."/>
            <person name="Pickel B."/>
            <person name="Atanasova L."/>
            <person name="Karlsson M."/>
            <person name="Huettel B."/>
            <person name="Barry K.W."/>
            <person name="Haridas S."/>
            <person name="Chen C."/>
            <person name="Bauer D."/>
            <person name="Andreopoulos W."/>
            <person name="Pangilinan J."/>
            <person name="LaButti K."/>
            <person name="Riley R."/>
            <person name="Lipzen A."/>
            <person name="Clum A."/>
            <person name="Drula E."/>
            <person name="Henrissat B."/>
            <person name="Kohler A."/>
            <person name="Grigoriev I.V."/>
            <person name="Martin F.M."/>
            <person name="Hacquard S."/>
        </authorList>
    </citation>
    <scope>NUCLEOTIDE SEQUENCE</scope>
    <source>
        <strain evidence="1">MPI-CAGE-AT-0023</strain>
    </source>
</reference>
<evidence type="ECO:0000313" key="1">
    <source>
        <dbReference type="EMBL" id="KAH7230410.1"/>
    </source>
</evidence>
<proteinExistence type="predicted"/>
<gene>
    <name evidence="1" type="ORF">BKA55DRAFT_545114</name>
</gene>